<sequence>MINSIKKFRQVNIHHIFFSTFNYLLCRFNRLLRTVAGTKTIAVIRKCGINYRFQKVLHRGMHNPVPNTGNPQQANTGITWFWYFHPFHRAWFITPAFKVLTQLGQLFIYSAFKFCNGYTINTWCPAVPFHCLETGQQVSLITQFLEETSFIGEQAKLSHFAFHCGLLCHRSAFPLLSQDIYVSPSKETPMAELLQPLF</sequence>
<evidence type="ECO:0000313" key="5">
    <source>
        <dbReference type="Proteomes" id="UP000007347"/>
    </source>
</evidence>
<accession>K0NHV1</accession>
<dbReference type="AlphaFoldDB" id="K0NHV1"/>
<dbReference type="STRING" id="651182.TOL2_C26960"/>
<evidence type="ECO:0000313" key="2">
    <source>
        <dbReference type="EMBL" id="CCK80874.1"/>
    </source>
</evidence>
<name>K0NHV1_DESTT</name>
<dbReference type="KEGG" id="dto:TOL2_C27150"/>
<evidence type="ECO:0000313" key="1">
    <source>
        <dbReference type="EMBL" id="CCK80855.1"/>
    </source>
</evidence>
<proteinExistence type="predicted"/>
<dbReference type="HOGENOM" id="CLU_118961_0_0_7"/>
<gene>
    <name evidence="1" type="ordered locus">TOL2_C26960</name>
    <name evidence="2" type="ordered locus">TOL2_C27150</name>
    <name evidence="3" type="ordered locus">TOL2_C27520</name>
    <name evidence="4" type="ordered locus">TOL2_C27710</name>
</gene>
<dbReference type="KEGG" id="dto:TOL2_C27710"/>
<dbReference type="Proteomes" id="UP000007347">
    <property type="component" value="Chromosome"/>
</dbReference>
<reference evidence="4 5" key="1">
    <citation type="journal article" date="2013" name="Environ. Microbiol.">
        <title>Complete genome, catabolic sub-proteomes and key-metabolites of Desulfobacula toluolica Tol2, a marine, aromatic compound-degrading, sulfate-reducing bacterium.</title>
        <authorList>
            <person name="Wohlbrand L."/>
            <person name="Jacob J.H."/>
            <person name="Kube M."/>
            <person name="Mussmann M."/>
            <person name="Jarling R."/>
            <person name="Beck A."/>
            <person name="Amann R."/>
            <person name="Wilkes H."/>
            <person name="Reinhardt R."/>
            <person name="Rabus R."/>
        </authorList>
    </citation>
    <scope>NUCLEOTIDE SEQUENCE [LARGE SCALE GENOMIC DNA]</scope>
    <source>
        <strain evidence="5">DSM 7467 / Tol2</strain>
        <strain evidence="4">Tol2</strain>
    </source>
</reference>
<keyword evidence="5" id="KW-1185">Reference proteome</keyword>
<dbReference type="EMBL" id="FO203503">
    <property type="protein sequence ID" value="CCK80931.1"/>
    <property type="molecule type" value="Genomic_DNA"/>
</dbReference>
<protein>
    <submittedName>
        <fullName evidence="4">Uncharacterized protein</fullName>
    </submittedName>
</protein>
<evidence type="ECO:0000313" key="4">
    <source>
        <dbReference type="EMBL" id="CCK80931.1"/>
    </source>
</evidence>
<dbReference type="EMBL" id="FO203503">
    <property type="protein sequence ID" value="CCK80874.1"/>
    <property type="molecule type" value="Genomic_DNA"/>
</dbReference>
<dbReference type="KEGG" id="dto:TOL2_C26960"/>
<evidence type="ECO:0000313" key="3">
    <source>
        <dbReference type="EMBL" id="CCK80912.1"/>
    </source>
</evidence>
<dbReference type="EMBL" id="FO203503">
    <property type="protein sequence ID" value="CCK80912.1"/>
    <property type="molecule type" value="Genomic_DNA"/>
</dbReference>
<dbReference type="KEGG" id="dto:TOL2_C27520"/>
<organism evidence="4 5">
    <name type="scientific">Desulfobacula toluolica (strain DSM 7467 / Tol2)</name>
    <dbReference type="NCBI Taxonomy" id="651182"/>
    <lineage>
        <taxon>Bacteria</taxon>
        <taxon>Pseudomonadati</taxon>
        <taxon>Thermodesulfobacteriota</taxon>
        <taxon>Desulfobacteria</taxon>
        <taxon>Desulfobacterales</taxon>
        <taxon>Desulfobacteraceae</taxon>
        <taxon>Desulfobacula</taxon>
    </lineage>
</organism>
<dbReference type="EMBL" id="FO203503">
    <property type="protein sequence ID" value="CCK80855.1"/>
    <property type="molecule type" value="Genomic_DNA"/>
</dbReference>